<dbReference type="EMBL" id="CALOZG010000035">
    <property type="protein sequence ID" value="CAH4034018.1"/>
    <property type="molecule type" value="Genomic_DNA"/>
</dbReference>
<dbReference type="InterPro" id="IPR036188">
    <property type="entry name" value="FAD/NAD-bd_sf"/>
</dbReference>
<reference evidence="4" key="1">
    <citation type="submission" date="2022-05" db="EMBL/GenBank/DDBJ databases">
        <authorList>
            <person name="Okamura Y."/>
        </authorList>
    </citation>
    <scope>NUCLEOTIDE SEQUENCE</scope>
</reference>
<evidence type="ECO:0000256" key="2">
    <source>
        <dbReference type="ARBA" id="ARBA00023002"/>
    </source>
</evidence>
<dbReference type="PANTHER" id="PTHR10742:SF386">
    <property type="entry name" value="LYSINE-SPECIFIC HISTONE DEMETHYLASE 1A"/>
    <property type="match status" value="1"/>
</dbReference>
<proteinExistence type="inferred from homology"/>
<organism evidence="4 5">
    <name type="scientific">Pieris brassicae</name>
    <name type="common">White butterfly</name>
    <name type="synonym">Large white butterfly</name>
    <dbReference type="NCBI Taxonomy" id="7116"/>
    <lineage>
        <taxon>Eukaryota</taxon>
        <taxon>Metazoa</taxon>
        <taxon>Ecdysozoa</taxon>
        <taxon>Arthropoda</taxon>
        <taxon>Hexapoda</taxon>
        <taxon>Insecta</taxon>
        <taxon>Pterygota</taxon>
        <taxon>Neoptera</taxon>
        <taxon>Endopterygota</taxon>
        <taxon>Lepidoptera</taxon>
        <taxon>Glossata</taxon>
        <taxon>Ditrysia</taxon>
        <taxon>Papilionoidea</taxon>
        <taxon>Pieridae</taxon>
        <taxon>Pierinae</taxon>
        <taxon>Pieris</taxon>
    </lineage>
</organism>
<evidence type="ECO:0000259" key="3">
    <source>
        <dbReference type="Pfam" id="PF01593"/>
    </source>
</evidence>
<dbReference type="SUPFAM" id="SSF54373">
    <property type="entry name" value="FAD-linked reductases, C-terminal domain"/>
    <property type="match status" value="1"/>
</dbReference>
<dbReference type="InterPro" id="IPR002937">
    <property type="entry name" value="Amino_oxidase"/>
</dbReference>
<evidence type="ECO:0000313" key="5">
    <source>
        <dbReference type="Proteomes" id="UP001152562"/>
    </source>
</evidence>
<name>A0A9P0TSF0_PIEBR</name>
<protein>
    <recommendedName>
        <fullName evidence="3">Amine oxidase domain-containing protein</fullName>
    </recommendedName>
</protein>
<comment type="similarity">
    <text evidence="1">Belongs to the flavin monoamine oxidase family.</text>
</comment>
<dbReference type="GO" id="GO:0050660">
    <property type="term" value="F:flavin adenine dinucleotide binding"/>
    <property type="evidence" value="ECO:0007669"/>
    <property type="project" value="TreeGrafter"/>
</dbReference>
<dbReference type="Gene3D" id="3.50.50.60">
    <property type="entry name" value="FAD/NAD(P)-binding domain"/>
    <property type="match status" value="1"/>
</dbReference>
<dbReference type="InterPro" id="IPR050281">
    <property type="entry name" value="Flavin_monoamine_oxidase"/>
</dbReference>
<keyword evidence="5" id="KW-1185">Reference proteome</keyword>
<dbReference type="PANTHER" id="PTHR10742">
    <property type="entry name" value="FLAVIN MONOAMINE OXIDASE"/>
    <property type="match status" value="1"/>
</dbReference>
<dbReference type="GO" id="GO:0003682">
    <property type="term" value="F:chromatin binding"/>
    <property type="evidence" value="ECO:0007669"/>
    <property type="project" value="TreeGrafter"/>
</dbReference>
<feature type="domain" description="Amine oxidase" evidence="3">
    <location>
        <begin position="5"/>
        <end position="264"/>
    </location>
</feature>
<keyword evidence="2" id="KW-0560">Oxidoreductase</keyword>
<evidence type="ECO:0000256" key="1">
    <source>
        <dbReference type="ARBA" id="ARBA00005995"/>
    </source>
</evidence>
<dbReference type="Pfam" id="PF01593">
    <property type="entry name" value="Amino_oxidase"/>
    <property type="match status" value="1"/>
</dbReference>
<evidence type="ECO:0000313" key="4">
    <source>
        <dbReference type="EMBL" id="CAH4034018.1"/>
    </source>
</evidence>
<dbReference type="AlphaFoldDB" id="A0A9P0TSF0"/>
<accession>A0A9P0TSF0</accession>
<dbReference type="FunFam" id="3.90.660.10:FF:000001">
    <property type="entry name" value="Lysine-specific histone demethylase"/>
    <property type="match status" value="1"/>
</dbReference>
<dbReference type="GO" id="GO:0006338">
    <property type="term" value="P:chromatin remodeling"/>
    <property type="evidence" value="ECO:0007669"/>
    <property type="project" value="TreeGrafter"/>
</dbReference>
<gene>
    <name evidence="4" type="ORF">PIBRA_LOCUS10239</name>
</gene>
<sequence>MSSYVRNGYSCVPVALAEGLDIRLGTSITEISYGGPGVSVKAANPRVPGQTQTFKGDVVLCTLPLGVLKVAVASNGQNQQNFVQFDPPLPDWKVSAIKRLGYGNLNKVVLCFERIFWDPSANLFGHVGTTTASRGELFLFWNLYSAPVLLALVAGEAAAVMENVTDDVIVGRCIAVLKSIFGHAAVPQPKECVVTRWRADPFARGSYSFVAVGSSGADYDLLAAPVPDSSGENRLFFAGEHTMRNYPATVHGAFLSGLREAGRLADLLVPLPPVTNATVANATANSH</sequence>
<dbReference type="SUPFAM" id="SSF51905">
    <property type="entry name" value="FAD/NAD(P)-binding domain"/>
    <property type="match status" value="1"/>
</dbReference>
<dbReference type="Proteomes" id="UP001152562">
    <property type="component" value="Unassembled WGS sequence"/>
</dbReference>
<comment type="caution">
    <text evidence="4">The sequence shown here is derived from an EMBL/GenBank/DDBJ whole genome shotgun (WGS) entry which is preliminary data.</text>
</comment>
<dbReference type="Gene3D" id="3.90.660.10">
    <property type="match status" value="1"/>
</dbReference>
<dbReference type="GO" id="GO:0016491">
    <property type="term" value="F:oxidoreductase activity"/>
    <property type="evidence" value="ECO:0007669"/>
    <property type="project" value="UniProtKB-KW"/>
</dbReference>